<evidence type="ECO:0000256" key="4">
    <source>
        <dbReference type="ARBA" id="ARBA00023118"/>
    </source>
</evidence>
<evidence type="ECO:0000313" key="7">
    <source>
        <dbReference type="Proteomes" id="UP000323166"/>
    </source>
</evidence>
<dbReference type="RefSeq" id="WP_166512756.1">
    <property type="nucleotide sequence ID" value="NZ_VNHM01000023.1"/>
</dbReference>
<accession>A0A5S4ZNJ4</accession>
<reference evidence="6 7" key="1">
    <citation type="submission" date="2019-07" db="EMBL/GenBank/DDBJ databases">
        <title>Genomic Encyclopedia of Type Strains, Phase I: the one thousand microbial genomes (KMG-I) project.</title>
        <authorList>
            <person name="Kyrpides N."/>
        </authorList>
    </citation>
    <scope>NUCLEOTIDE SEQUENCE [LARGE SCALE GENOMIC DNA]</scope>
    <source>
        <strain evidence="6 7">DSM 6562</strain>
    </source>
</reference>
<keyword evidence="7" id="KW-1185">Reference proteome</keyword>
<dbReference type="NCBIfam" id="TIGR01881">
    <property type="entry name" value="cas_Cmr5"/>
    <property type="match status" value="1"/>
</dbReference>
<dbReference type="CDD" id="cd09749">
    <property type="entry name" value="Cmr5_III-B"/>
    <property type="match status" value="1"/>
</dbReference>
<dbReference type="SUPFAM" id="SSF158568">
    <property type="entry name" value="AF1862-like"/>
    <property type="match status" value="1"/>
</dbReference>
<keyword evidence="4" id="KW-0051">Antiviral defense</keyword>
<evidence type="ECO:0000256" key="5">
    <source>
        <dbReference type="ARBA" id="ARBA00030001"/>
    </source>
</evidence>
<evidence type="ECO:0000256" key="1">
    <source>
        <dbReference type="ARBA" id="ARBA00004496"/>
    </source>
</evidence>
<keyword evidence="3" id="KW-0963">Cytoplasm</keyword>
<dbReference type="GO" id="GO:0051607">
    <property type="term" value="P:defense response to virus"/>
    <property type="evidence" value="ECO:0007669"/>
    <property type="project" value="UniProtKB-KW"/>
</dbReference>
<gene>
    <name evidence="6" type="ORF">LX24_02824</name>
</gene>
<dbReference type="Pfam" id="PF09701">
    <property type="entry name" value="Cas_Cmr5"/>
    <property type="match status" value="1"/>
</dbReference>
<comment type="subcellular location">
    <subcellularLocation>
        <location evidence="1">Cytoplasm</location>
    </subcellularLocation>
</comment>
<dbReference type="InterPro" id="IPR023101">
    <property type="entry name" value="AF1862-like_dom_sf"/>
</dbReference>
<dbReference type="EMBL" id="VNHM01000023">
    <property type="protein sequence ID" value="TYO92771.1"/>
    <property type="molecule type" value="Genomic_DNA"/>
</dbReference>
<evidence type="ECO:0000256" key="2">
    <source>
        <dbReference type="ARBA" id="ARBA00006161"/>
    </source>
</evidence>
<dbReference type="GO" id="GO:0005737">
    <property type="term" value="C:cytoplasm"/>
    <property type="evidence" value="ECO:0007669"/>
    <property type="project" value="UniProtKB-SubCell"/>
</dbReference>
<dbReference type="InterPro" id="IPR010160">
    <property type="entry name" value="CRISPR-assoc_prot_Cmr5"/>
</dbReference>
<dbReference type="Proteomes" id="UP000323166">
    <property type="component" value="Unassembled WGS sequence"/>
</dbReference>
<name>A0A5S4ZNJ4_9FIRM</name>
<comment type="caution">
    <text evidence="6">The sequence shown here is derived from an EMBL/GenBank/DDBJ whole genome shotgun (WGS) entry which is preliminary data.</text>
</comment>
<dbReference type="Gene3D" id="1.10.520.30">
    <property type="entry name" value="AF1862-like domain"/>
    <property type="match status" value="1"/>
</dbReference>
<sequence>MNRTLEQKRAAHALGKVRDIEKLNEDEQKKYSSYVKSLPAAILANGLGQAAAGLVARAKGNDDDIHRVIYNHLEEWLCRENKKSPYQGEKGLIDAITARDRNAYLLAQVEALSWMEWLKKFATAYLKQPEGDED</sequence>
<protein>
    <recommendedName>
        <fullName evidence="5">CRISPR type III-B/RAMP module-associated protein Cmr5</fullName>
    </recommendedName>
</protein>
<evidence type="ECO:0000313" key="6">
    <source>
        <dbReference type="EMBL" id="TYO92771.1"/>
    </source>
</evidence>
<evidence type="ECO:0000256" key="3">
    <source>
        <dbReference type="ARBA" id="ARBA00022490"/>
    </source>
</evidence>
<proteinExistence type="inferred from homology"/>
<dbReference type="AlphaFoldDB" id="A0A5S4ZNJ4"/>
<comment type="similarity">
    <text evidence="2">Belongs to the CRISPR system Cmr5 family.</text>
</comment>
<organism evidence="6 7">
    <name type="scientific">Desulfallas thermosapovorans DSM 6562</name>
    <dbReference type="NCBI Taxonomy" id="1121431"/>
    <lineage>
        <taxon>Bacteria</taxon>
        <taxon>Bacillati</taxon>
        <taxon>Bacillota</taxon>
        <taxon>Clostridia</taxon>
        <taxon>Eubacteriales</taxon>
        <taxon>Desulfallaceae</taxon>
        <taxon>Desulfallas</taxon>
    </lineage>
</organism>